<accession>A0A1Q2L2C6</accession>
<proteinExistence type="predicted"/>
<name>A0A1Q2L2C6_9BACL</name>
<dbReference type="KEGG" id="pmar:B0X71_14530"/>
<gene>
    <name evidence="1" type="ORF">B0X71_14530</name>
</gene>
<reference evidence="1 2" key="1">
    <citation type="submission" date="2017-02" db="EMBL/GenBank/DDBJ databases">
        <title>The complete genomic sequence of a novel cold adapted crude oil-degrading bacterium Planococcus qaidamina Y42.</title>
        <authorList>
            <person name="Yang R."/>
        </authorList>
    </citation>
    <scope>NUCLEOTIDE SEQUENCE [LARGE SCALE GENOMIC DNA]</scope>
    <source>
        <strain evidence="1 2">Y42</strain>
    </source>
</reference>
<dbReference type="EMBL" id="CP019640">
    <property type="protein sequence ID" value="AQQ54197.1"/>
    <property type="molecule type" value="Genomic_DNA"/>
</dbReference>
<keyword evidence="2" id="KW-1185">Reference proteome</keyword>
<evidence type="ECO:0000313" key="1">
    <source>
        <dbReference type="EMBL" id="AQQ54197.1"/>
    </source>
</evidence>
<organism evidence="1 2">
    <name type="scientific">Planococcus lenghuensis</name>
    <dbReference type="NCBI Taxonomy" id="2213202"/>
    <lineage>
        <taxon>Bacteria</taxon>
        <taxon>Bacillati</taxon>
        <taxon>Bacillota</taxon>
        <taxon>Bacilli</taxon>
        <taxon>Bacillales</taxon>
        <taxon>Caryophanaceae</taxon>
        <taxon>Planococcus</taxon>
    </lineage>
</organism>
<evidence type="ECO:0000313" key="2">
    <source>
        <dbReference type="Proteomes" id="UP000188184"/>
    </source>
</evidence>
<protein>
    <submittedName>
        <fullName evidence="1">Uncharacterized protein</fullName>
    </submittedName>
</protein>
<dbReference type="Proteomes" id="UP000188184">
    <property type="component" value="Chromosome"/>
</dbReference>
<sequence>MKLDRPTPISIRQKIIAILWDIKKETHREQMEKLPHKLLTNFPQVIELNELIYSFRKLFEEKQSENLIDWLENDQMENFSFIQSFAQGIWQDINAVKLSIEMPWRIGSRCAGTDVQTWHR</sequence>
<dbReference type="AlphaFoldDB" id="A0A1Q2L2C6"/>